<protein>
    <submittedName>
        <fullName evidence="1">Uncharacterized protein</fullName>
    </submittedName>
</protein>
<reference evidence="1" key="1">
    <citation type="journal article" date="2020" name="Stud. Mycol.">
        <title>101 Dothideomycetes genomes: a test case for predicting lifestyles and emergence of pathogens.</title>
        <authorList>
            <person name="Haridas S."/>
            <person name="Albert R."/>
            <person name="Binder M."/>
            <person name="Bloem J."/>
            <person name="Labutti K."/>
            <person name="Salamov A."/>
            <person name="Andreopoulos B."/>
            <person name="Baker S."/>
            <person name="Barry K."/>
            <person name="Bills G."/>
            <person name="Bluhm B."/>
            <person name="Cannon C."/>
            <person name="Castanera R."/>
            <person name="Culley D."/>
            <person name="Daum C."/>
            <person name="Ezra D."/>
            <person name="Gonzalez J."/>
            <person name="Henrissat B."/>
            <person name="Kuo A."/>
            <person name="Liang C."/>
            <person name="Lipzen A."/>
            <person name="Lutzoni F."/>
            <person name="Magnuson J."/>
            <person name="Mondo S."/>
            <person name="Nolan M."/>
            <person name="Ohm R."/>
            <person name="Pangilinan J."/>
            <person name="Park H.-J."/>
            <person name="Ramirez L."/>
            <person name="Alfaro M."/>
            <person name="Sun H."/>
            <person name="Tritt A."/>
            <person name="Yoshinaga Y."/>
            <person name="Zwiers L.-H."/>
            <person name="Turgeon B."/>
            <person name="Goodwin S."/>
            <person name="Spatafora J."/>
            <person name="Crous P."/>
            <person name="Grigoriev I."/>
        </authorList>
    </citation>
    <scope>NUCLEOTIDE SEQUENCE</scope>
    <source>
        <strain evidence="1">CBS 525.71</strain>
    </source>
</reference>
<dbReference type="EMBL" id="MU006728">
    <property type="protein sequence ID" value="KAF2624940.1"/>
    <property type="molecule type" value="Genomic_DNA"/>
</dbReference>
<keyword evidence="2" id="KW-1185">Reference proteome</keyword>
<name>A0ACB6RU60_9PLEO</name>
<proteinExistence type="predicted"/>
<comment type="caution">
    <text evidence="1">The sequence shown here is derived from an EMBL/GenBank/DDBJ whole genome shotgun (WGS) entry which is preliminary data.</text>
</comment>
<evidence type="ECO:0000313" key="1">
    <source>
        <dbReference type="EMBL" id="KAF2624940.1"/>
    </source>
</evidence>
<evidence type="ECO:0000313" key="2">
    <source>
        <dbReference type="Proteomes" id="UP000799754"/>
    </source>
</evidence>
<sequence length="90" mass="9924">MSSPKVFSRLALLSTSLSPALSSFCTLLHFNLVKSPVRCNAPTLEFARENLRLRHVLVQSVMIEMGHTRWVEVLEAVEVGSSESLVPNSA</sequence>
<accession>A0ACB6RU60</accession>
<dbReference type="Proteomes" id="UP000799754">
    <property type="component" value="Unassembled WGS sequence"/>
</dbReference>
<organism evidence="1 2">
    <name type="scientific">Macroventuria anomochaeta</name>
    <dbReference type="NCBI Taxonomy" id="301207"/>
    <lineage>
        <taxon>Eukaryota</taxon>
        <taxon>Fungi</taxon>
        <taxon>Dikarya</taxon>
        <taxon>Ascomycota</taxon>
        <taxon>Pezizomycotina</taxon>
        <taxon>Dothideomycetes</taxon>
        <taxon>Pleosporomycetidae</taxon>
        <taxon>Pleosporales</taxon>
        <taxon>Pleosporineae</taxon>
        <taxon>Didymellaceae</taxon>
        <taxon>Macroventuria</taxon>
    </lineage>
</organism>
<gene>
    <name evidence="1" type="ORF">BU25DRAFT_413114</name>
</gene>